<dbReference type="GO" id="GO:0005576">
    <property type="term" value="C:extracellular region"/>
    <property type="evidence" value="ECO:0007669"/>
    <property type="project" value="UniProtKB-SubCell"/>
</dbReference>
<evidence type="ECO:0000256" key="4">
    <source>
        <dbReference type="SAM" id="MobiDB-lite"/>
    </source>
</evidence>
<evidence type="ECO:0000313" key="6">
    <source>
        <dbReference type="EMBL" id="CAG1833250.1"/>
    </source>
</evidence>
<dbReference type="FunCoup" id="A0A804KCQ6">
    <property type="interactions" value="5"/>
</dbReference>
<feature type="signal peptide" evidence="5">
    <location>
        <begin position="1"/>
        <end position="28"/>
    </location>
</feature>
<dbReference type="AlphaFoldDB" id="A0A804KCQ6"/>
<evidence type="ECO:0000256" key="3">
    <source>
        <dbReference type="ARBA" id="ARBA00022729"/>
    </source>
</evidence>
<accession>A0A804KCQ6</accession>
<dbReference type="InterPro" id="IPR039639">
    <property type="entry name" value="IDA-like"/>
</dbReference>
<feature type="region of interest" description="Disordered" evidence="4">
    <location>
        <begin position="57"/>
        <end position="80"/>
    </location>
</feature>
<keyword evidence="3 5" id="KW-0732">Signal</keyword>
<dbReference type="InParanoid" id="A0A804KCQ6"/>
<dbReference type="Proteomes" id="UP000012960">
    <property type="component" value="Unplaced"/>
</dbReference>
<gene>
    <name evidence="6" type="ORF">GSMUA_91700.1</name>
</gene>
<dbReference type="PANTHER" id="PTHR33599">
    <property type="entry name" value="PROTEIN IDA-LIKE 5"/>
    <property type="match status" value="1"/>
</dbReference>
<dbReference type="PANTHER" id="PTHR33599:SF20">
    <property type="entry name" value="PROTEIN IDA"/>
    <property type="match status" value="1"/>
</dbReference>
<comment type="subcellular location">
    <subcellularLocation>
        <location evidence="1">Secreted</location>
        <location evidence="1">Extracellular space</location>
    </subcellularLocation>
</comment>
<reference evidence="6" key="1">
    <citation type="submission" date="2021-03" db="EMBL/GenBank/DDBJ databases">
        <authorList>
            <consortium name="Genoscope - CEA"/>
            <person name="William W."/>
        </authorList>
    </citation>
    <scope>NUCLEOTIDE SEQUENCE</scope>
    <source>
        <strain evidence="6">Doubled-haploid Pahang</strain>
    </source>
</reference>
<keyword evidence="8" id="KW-1185">Reference proteome</keyword>
<dbReference type="EnsemblPlants" id="Ma08_t30900.1">
    <property type="protein sequence ID" value="Ma08_p30900.1"/>
    <property type="gene ID" value="Ma08_g30900"/>
</dbReference>
<name>A0A804KCQ6_MUSAM</name>
<dbReference type="PROSITE" id="PS51257">
    <property type="entry name" value="PROKAR_LIPOPROTEIN"/>
    <property type="match status" value="1"/>
</dbReference>
<dbReference type="OMA" id="GAREMQV"/>
<evidence type="ECO:0000313" key="8">
    <source>
        <dbReference type="Proteomes" id="UP000012960"/>
    </source>
</evidence>
<dbReference type="GO" id="GO:0010227">
    <property type="term" value="P:floral organ abscission"/>
    <property type="evidence" value="ECO:0007669"/>
    <property type="project" value="InterPro"/>
</dbReference>
<reference evidence="7" key="2">
    <citation type="submission" date="2021-05" db="UniProtKB">
        <authorList>
            <consortium name="EnsemblPlants"/>
        </authorList>
    </citation>
    <scope>IDENTIFICATION</scope>
    <source>
        <strain evidence="7">subsp. malaccensis</strain>
    </source>
</reference>
<evidence type="ECO:0000256" key="1">
    <source>
        <dbReference type="ARBA" id="ARBA00004239"/>
    </source>
</evidence>
<evidence type="ECO:0000256" key="2">
    <source>
        <dbReference type="ARBA" id="ARBA00022525"/>
    </source>
</evidence>
<evidence type="ECO:0000256" key="5">
    <source>
        <dbReference type="SAM" id="SignalP"/>
    </source>
</evidence>
<protein>
    <submittedName>
        <fullName evidence="6">(wild Malaysian banana) hypothetical protein</fullName>
    </submittedName>
</protein>
<sequence length="80" mass="8809">MSDLCRRSVLVVWLLLLLLLLFSCCCHGAREMQVFKKKPSAGRRNSGYFTGFLPKATPIPPSAPSKHHNSIGLDRTTAAP</sequence>
<dbReference type="EMBL" id="HG996472">
    <property type="protein sequence ID" value="CAG1833250.1"/>
    <property type="molecule type" value="Genomic_DNA"/>
</dbReference>
<dbReference type="Gramene" id="Ma08_t30900.1">
    <property type="protein sequence ID" value="Ma08_p30900.1"/>
    <property type="gene ID" value="Ma08_g30900"/>
</dbReference>
<feature type="chain" id="PRO_5033612084" evidence="5">
    <location>
        <begin position="29"/>
        <end position="80"/>
    </location>
</feature>
<proteinExistence type="predicted"/>
<evidence type="ECO:0000313" key="7">
    <source>
        <dbReference type="EnsemblPlants" id="Ma08_p30900.1"/>
    </source>
</evidence>
<organism evidence="7 8">
    <name type="scientific">Musa acuminata subsp. malaccensis</name>
    <name type="common">Wild banana</name>
    <name type="synonym">Musa malaccensis</name>
    <dbReference type="NCBI Taxonomy" id="214687"/>
    <lineage>
        <taxon>Eukaryota</taxon>
        <taxon>Viridiplantae</taxon>
        <taxon>Streptophyta</taxon>
        <taxon>Embryophyta</taxon>
        <taxon>Tracheophyta</taxon>
        <taxon>Spermatophyta</taxon>
        <taxon>Magnoliopsida</taxon>
        <taxon>Liliopsida</taxon>
        <taxon>Zingiberales</taxon>
        <taxon>Musaceae</taxon>
        <taxon>Musa</taxon>
    </lineage>
</organism>
<keyword evidence="2" id="KW-0964">Secreted</keyword>